<sequence>MGLHWFIDSRQRLIVLTVEGPLTRAEIDGMLDAVIGAKALGYRKLVDARTGRLALGAIDLLAIGARVRSLHAGSVGAAAIVLPGGMSRDDEPEDAPTLVARLIGILASAKRPLRLFKGVGAARRWLDGLPAPVAGGPRLPAQQAVTDDGA</sequence>
<evidence type="ECO:0000313" key="2">
    <source>
        <dbReference type="Proteomes" id="UP000321058"/>
    </source>
</evidence>
<dbReference type="EMBL" id="BKAJ01000076">
    <property type="protein sequence ID" value="GEP57222.1"/>
    <property type="molecule type" value="Genomic_DNA"/>
</dbReference>
<reference evidence="1 2" key="1">
    <citation type="submission" date="2019-07" db="EMBL/GenBank/DDBJ databases">
        <title>Whole genome shotgun sequence of Reyranella soli NBRC 108950.</title>
        <authorList>
            <person name="Hosoyama A."/>
            <person name="Uohara A."/>
            <person name="Ohji S."/>
            <person name="Ichikawa N."/>
        </authorList>
    </citation>
    <scope>NUCLEOTIDE SEQUENCE [LARGE SCALE GENOMIC DNA]</scope>
    <source>
        <strain evidence="1 2">NBRC 108950</strain>
    </source>
</reference>
<evidence type="ECO:0000313" key="1">
    <source>
        <dbReference type="EMBL" id="GEP57222.1"/>
    </source>
</evidence>
<dbReference type="Proteomes" id="UP000321058">
    <property type="component" value="Unassembled WGS sequence"/>
</dbReference>
<accession>A0A512NE62</accession>
<proteinExistence type="predicted"/>
<protein>
    <submittedName>
        <fullName evidence="1">Uncharacterized protein</fullName>
    </submittedName>
</protein>
<dbReference type="RefSeq" id="WP_147151598.1">
    <property type="nucleotide sequence ID" value="NZ_BKAJ01000076.1"/>
</dbReference>
<organism evidence="1 2">
    <name type="scientific">Reyranella soli</name>
    <dbReference type="NCBI Taxonomy" id="1230389"/>
    <lineage>
        <taxon>Bacteria</taxon>
        <taxon>Pseudomonadati</taxon>
        <taxon>Pseudomonadota</taxon>
        <taxon>Alphaproteobacteria</taxon>
        <taxon>Hyphomicrobiales</taxon>
        <taxon>Reyranellaceae</taxon>
        <taxon>Reyranella</taxon>
    </lineage>
</organism>
<dbReference type="OrthoDB" id="7376200at2"/>
<keyword evidence="2" id="KW-1185">Reference proteome</keyword>
<name>A0A512NE62_9HYPH</name>
<comment type="caution">
    <text evidence="1">The sequence shown here is derived from an EMBL/GenBank/DDBJ whole genome shotgun (WGS) entry which is preliminary data.</text>
</comment>
<dbReference type="AlphaFoldDB" id="A0A512NE62"/>
<gene>
    <name evidence="1" type="ORF">RSO01_43880</name>
</gene>